<feature type="domain" description="Mce/MlaD" evidence="8">
    <location>
        <begin position="280"/>
        <end position="371"/>
    </location>
</feature>
<dbReference type="RefSeq" id="WP_128323758.1">
    <property type="nucleotide sequence ID" value="NZ_QJRG01000044.1"/>
</dbReference>
<evidence type="ECO:0000256" key="6">
    <source>
        <dbReference type="ARBA" id="ARBA00023136"/>
    </source>
</evidence>
<feature type="domain" description="Mce/MlaD" evidence="8">
    <location>
        <begin position="518"/>
        <end position="607"/>
    </location>
</feature>
<reference evidence="9 10" key="1">
    <citation type="submission" date="2018-06" db="EMBL/GenBank/DDBJ databases">
        <title>Bacteria isolated from soil of Wuhan.</title>
        <authorList>
            <person name="Wei X."/>
            <person name="Chunhua H."/>
        </authorList>
    </citation>
    <scope>NUCLEOTIDE SEQUENCE [LARGE SCALE GENOMIC DNA]</scope>
    <source>
        <strain evidence="10">xwS2</strain>
    </source>
</reference>
<dbReference type="GO" id="GO:0005886">
    <property type="term" value="C:plasma membrane"/>
    <property type="evidence" value="ECO:0007669"/>
    <property type="project" value="UniProtKB-SubCell"/>
</dbReference>
<dbReference type="InterPro" id="IPR003399">
    <property type="entry name" value="Mce/MlaD"/>
</dbReference>
<keyword evidence="5 7" id="KW-1133">Transmembrane helix</keyword>
<dbReference type="InterPro" id="IPR051800">
    <property type="entry name" value="PqiA-PqiB_transport"/>
</dbReference>
<feature type="domain" description="Mce/MlaD" evidence="8">
    <location>
        <begin position="157"/>
        <end position="226"/>
    </location>
</feature>
<name>A0A443ZRR6_9PSED</name>
<dbReference type="PANTHER" id="PTHR30462:SF0">
    <property type="entry name" value="INTERMEMBRANE TRANSPORT PROTEIN YEBT"/>
    <property type="match status" value="1"/>
</dbReference>
<dbReference type="EMBL" id="QJRG01000044">
    <property type="protein sequence ID" value="RWU22086.1"/>
    <property type="molecule type" value="Genomic_DNA"/>
</dbReference>
<evidence type="ECO:0000256" key="4">
    <source>
        <dbReference type="ARBA" id="ARBA00022692"/>
    </source>
</evidence>
<evidence type="ECO:0000256" key="3">
    <source>
        <dbReference type="ARBA" id="ARBA00022519"/>
    </source>
</evidence>
<evidence type="ECO:0000313" key="9">
    <source>
        <dbReference type="EMBL" id="RWU22086.1"/>
    </source>
</evidence>
<evidence type="ECO:0000259" key="8">
    <source>
        <dbReference type="Pfam" id="PF02470"/>
    </source>
</evidence>
<evidence type="ECO:0000256" key="7">
    <source>
        <dbReference type="SAM" id="Phobius"/>
    </source>
</evidence>
<protein>
    <submittedName>
        <fullName evidence="9">MCE family protein</fullName>
    </submittedName>
</protein>
<feature type="transmembrane region" description="Helical" evidence="7">
    <location>
        <begin position="12"/>
        <end position="34"/>
    </location>
</feature>
<comment type="subcellular location">
    <subcellularLocation>
        <location evidence="1">Cell inner membrane</location>
    </subcellularLocation>
</comment>
<feature type="domain" description="Mce/MlaD" evidence="8">
    <location>
        <begin position="635"/>
        <end position="693"/>
    </location>
</feature>
<evidence type="ECO:0000256" key="5">
    <source>
        <dbReference type="ARBA" id="ARBA00022989"/>
    </source>
</evidence>
<sequence length="766" mass="82971">MSDLPTAKTRPASNWSAIWILPLIALVIGGWLGWQAYSESGVNIQVRFESGEGIVANKTEVVFKGMSVGKVKELVLDATGSNTGVIATIEMNKEAEPHLNTGTRFWLVKPSVTLAGITGLETLVSGNYIAVSPGEGEPTKRFKALDEAPPLSDSEPGLHLTLKADRLGSLNRDSPVFYKQIQVGRVKSYRLAEDQGTVEVKVFIEPAYAKLVRKHTRFWNASGISIDANLSGVKVRSESLASIVAGGIAFATPEHRKDSPPTDPNLPFRLYEDFDAAQAGIRVKVKLSDFEGLQAGRTPVMYKGIQVGSLKALKVDSDLTSATAELTLDPLAEDYLVDGTQFWVVKPSISLAGITGLEALVKGNYIAIRPGDKGASPQREFEARPKAPPLDLKAPGLHLVLFSDNLGSLEVGSPILYRQVKVGTVQSYQFSKKSGRLLIGVHIEKEYANLVNGSTRFWNASGITLTGGLSGIQIKSESLQSLMAGGIAFDTPTPNVALKRRIPTFRLHTDQEAANRSGTTVTIRVERADGLKVGTPIRFKGLDVGKVEQVDLTKDLQAVLLKARITEVPERIAREGTQFWVVKPALGIVKTANLETLVTGQYLEVQPAVKNLGPQRTFNALAEAPDFSEREAGLALVLSAPRRGSIKPGVPVTYREIPVGKVTGFELGQTADRVLIHILIEPRYAALVRGGSRFWNSSGFGFDFGLFKGATVRTESLETMIEGGIAFATPDGEQMGNPARPQQTFALFDKAEDEWLQWAPKIQIGK</sequence>
<dbReference type="Proteomes" id="UP000288983">
    <property type="component" value="Unassembled WGS sequence"/>
</dbReference>
<dbReference type="AlphaFoldDB" id="A0A443ZRR6"/>
<dbReference type="OrthoDB" id="9806984at2"/>
<comment type="caution">
    <text evidence="9">The sequence shown here is derived from an EMBL/GenBank/DDBJ whole genome shotgun (WGS) entry which is preliminary data.</text>
</comment>
<organism evidence="9 10">
    <name type="scientific">Pseudomonas alkylphenolica</name>
    <dbReference type="NCBI Taxonomy" id="237609"/>
    <lineage>
        <taxon>Bacteria</taxon>
        <taxon>Pseudomonadati</taxon>
        <taxon>Pseudomonadota</taxon>
        <taxon>Gammaproteobacteria</taxon>
        <taxon>Pseudomonadales</taxon>
        <taxon>Pseudomonadaceae</taxon>
        <taxon>Pseudomonas</taxon>
    </lineage>
</organism>
<accession>A0A443ZRR6</accession>
<gene>
    <name evidence="9" type="ORF">DM813_12870</name>
</gene>
<evidence type="ECO:0000313" key="10">
    <source>
        <dbReference type="Proteomes" id="UP000288983"/>
    </source>
</evidence>
<proteinExistence type="predicted"/>
<keyword evidence="4 7" id="KW-0812">Transmembrane</keyword>
<evidence type="ECO:0000256" key="1">
    <source>
        <dbReference type="ARBA" id="ARBA00004533"/>
    </source>
</evidence>
<keyword evidence="2" id="KW-1003">Cell membrane</keyword>
<feature type="domain" description="Mce/MlaD" evidence="8">
    <location>
        <begin position="396"/>
        <end position="457"/>
    </location>
</feature>
<keyword evidence="3" id="KW-0997">Cell inner membrane</keyword>
<keyword evidence="6 7" id="KW-0472">Membrane</keyword>
<dbReference type="Pfam" id="PF02470">
    <property type="entry name" value="MlaD"/>
    <property type="match status" value="6"/>
</dbReference>
<dbReference type="STRING" id="237609.PSAKL28_07710"/>
<feature type="domain" description="Mce/MlaD" evidence="8">
    <location>
        <begin position="41"/>
        <end position="134"/>
    </location>
</feature>
<evidence type="ECO:0000256" key="2">
    <source>
        <dbReference type="ARBA" id="ARBA00022475"/>
    </source>
</evidence>
<dbReference type="PANTHER" id="PTHR30462">
    <property type="entry name" value="INTERMEMBRANE TRANSPORT PROTEIN PQIB-RELATED"/>
    <property type="match status" value="1"/>
</dbReference>